<comment type="similarity">
    <text evidence="6">Belongs to the TPP enzyme family. MenD subfamily.</text>
</comment>
<dbReference type="RefSeq" id="WP_086951393.1">
    <property type="nucleotide sequence ID" value="NZ_FWFD01000009.1"/>
</dbReference>
<evidence type="ECO:0000259" key="7">
    <source>
        <dbReference type="Pfam" id="PF02775"/>
    </source>
</evidence>
<comment type="cofactor">
    <cofactor evidence="6">
        <name>Mg(2+)</name>
        <dbReference type="ChEBI" id="CHEBI:18420"/>
    </cofactor>
    <cofactor evidence="6">
        <name>Mn(2+)</name>
        <dbReference type="ChEBI" id="CHEBI:29035"/>
    </cofactor>
</comment>
<feature type="domain" description="Thiamine pyrophosphate enzyme TPP-binding" evidence="7">
    <location>
        <begin position="429"/>
        <end position="545"/>
    </location>
</feature>
<dbReference type="GO" id="GO:0070204">
    <property type="term" value="F:2-succinyl-5-enolpyruvyl-6-hydroxy-3-cyclohexene-1-carboxylic-acid synthase activity"/>
    <property type="evidence" value="ECO:0007669"/>
    <property type="project" value="UniProtKB-UniRule"/>
</dbReference>
<dbReference type="UniPathway" id="UPA01057">
    <property type="reaction ID" value="UER00164"/>
</dbReference>
<keyword evidence="1 6" id="KW-0808">Transferase</keyword>
<keyword evidence="5 6" id="KW-0464">Manganese</keyword>
<dbReference type="NCBIfam" id="TIGR00173">
    <property type="entry name" value="menD"/>
    <property type="match status" value="1"/>
</dbReference>
<feature type="domain" description="Thiamine pyrophosphate enzyme N-terminal TPP-binding" evidence="8">
    <location>
        <begin position="13"/>
        <end position="122"/>
    </location>
</feature>
<dbReference type="EMBL" id="FWFD01000009">
    <property type="protein sequence ID" value="SLM85756.1"/>
    <property type="molecule type" value="Genomic_DNA"/>
</dbReference>
<dbReference type="Pfam" id="PF02775">
    <property type="entry name" value="TPP_enzyme_C"/>
    <property type="match status" value="1"/>
</dbReference>
<gene>
    <name evidence="6" type="primary">menD</name>
    <name evidence="10" type="ORF">FM121_06625</name>
</gene>
<dbReference type="SUPFAM" id="SSF52518">
    <property type="entry name" value="Thiamin diphosphate-binding fold (THDP-binding)"/>
    <property type="match status" value="2"/>
</dbReference>
<evidence type="ECO:0000256" key="5">
    <source>
        <dbReference type="ARBA" id="ARBA00023211"/>
    </source>
</evidence>
<evidence type="ECO:0000256" key="3">
    <source>
        <dbReference type="ARBA" id="ARBA00022842"/>
    </source>
</evidence>
<comment type="pathway">
    <text evidence="6">Quinol/quinone metabolism; menaquinone biosynthesis.</text>
</comment>
<dbReference type="OrthoDB" id="9791859at2"/>
<dbReference type="InterPro" id="IPR011766">
    <property type="entry name" value="TPP_enzyme_TPP-bd"/>
</dbReference>
<evidence type="ECO:0000259" key="8">
    <source>
        <dbReference type="Pfam" id="PF02776"/>
    </source>
</evidence>
<dbReference type="InterPro" id="IPR029061">
    <property type="entry name" value="THDP-binding"/>
</dbReference>
<dbReference type="GO" id="GO:0000287">
    <property type="term" value="F:magnesium ion binding"/>
    <property type="evidence" value="ECO:0007669"/>
    <property type="project" value="UniProtKB-UniRule"/>
</dbReference>
<dbReference type="InterPro" id="IPR012001">
    <property type="entry name" value="Thiamin_PyroP_enz_TPP-bd_dom"/>
</dbReference>
<comment type="pathway">
    <text evidence="6">Quinol/quinone metabolism; 1,4-dihydroxy-2-naphthoate biosynthesis; 1,4-dihydroxy-2-naphthoate from chorismate: step 2/7.</text>
</comment>
<evidence type="ECO:0000256" key="1">
    <source>
        <dbReference type="ARBA" id="ARBA00022679"/>
    </source>
</evidence>
<proteinExistence type="inferred from homology"/>
<evidence type="ECO:0000313" key="10">
    <source>
        <dbReference type="EMBL" id="SLM85756.1"/>
    </source>
</evidence>
<dbReference type="CDD" id="cd02009">
    <property type="entry name" value="TPP_SHCHC_synthase"/>
    <property type="match status" value="1"/>
</dbReference>
<evidence type="ECO:0000259" key="9">
    <source>
        <dbReference type="Pfam" id="PF16582"/>
    </source>
</evidence>
<dbReference type="Gene3D" id="3.40.50.970">
    <property type="match status" value="2"/>
</dbReference>
<dbReference type="AlphaFoldDB" id="A0A1X6WQ31"/>
<comment type="catalytic activity">
    <reaction evidence="6">
        <text>isochorismate + 2-oxoglutarate + H(+) = 5-enolpyruvoyl-6-hydroxy-2-succinyl-cyclohex-3-ene-1-carboxylate + CO2</text>
        <dbReference type="Rhea" id="RHEA:25593"/>
        <dbReference type="ChEBI" id="CHEBI:15378"/>
        <dbReference type="ChEBI" id="CHEBI:16526"/>
        <dbReference type="ChEBI" id="CHEBI:16810"/>
        <dbReference type="ChEBI" id="CHEBI:29780"/>
        <dbReference type="ChEBI" id="CHEBI:58818"/>
        <dbReference type="EC" id="2.2.1.9"/>
    </reaction>
</comment>
<sequence length="573" mass="63995">MSERLTRFLKASIEGLKDSGIKDVILSPGSRSTPLAIILQQDSDFKVYMDVDERSAAFFALGLAKVKQKPVACVCTSGTAAANYFPAICEAKESQIPLIILTTDRPHELRHVGAPQTMEQVHLYGDKVKFSMEFPLAEEAPKMLQYSYNQMFQLISRAETTPKGPVHANFPFREPLIPSLETKLPEIKRKKRMVGKKVVNDFPEDVSKLFQEEKGLFLLGEVTESINLDKLVLLAERLGWPIFSDSLANLKTSGIKSSVIINHHDLLMKQVGLNEELQPKVIIRLGRALLSKSLNQFLANYQGEYCLIDDSGMILDYSNQCNLVIESDHNSWLEESINHAKITAKTNWLNTWVMLDTQINQILINTPLIKEHSETTIIADILANTPEKGQLFISNSMPIRDVDTVLSCTTQKFNLFGTRGINGIDGILSSAFGMVASNPDVWNGLIIGDLSFFHSLNGLAVGKNEDLPLTIFVINNDGGGIFSMLPQGELPKEVFEPLFGTPQSLNIEALAKGFGYDHLKVVNLSEWKSILPEIMAENKSRIVEIVTDRENEMTKRKEMSRIIDNELTVDILC</sequence>
<comment type="function">
    <text evidence="6">Catalyzes the thiamine diphosphate-dependent decarboxylation of 2-oxoglutarate and the subsequent addition of the resulting succinic semialdehyde-thiamine pyrophosphate anion to isochorismate to yield 2-succinyl-5-enolpyruvyl-6-hydroxy-3-cyclohexene-1-carboxylate (SEPHCHC).</text>
</comment>
<keyword evidence="6" id="KW-0474">Menaquinone biosynthesis</keyword>
<protein>
    <recommendedName>
        <fullName evidence="6">2-succinyl-5-enolpyruvyl-6-hydroxy-3-cyclohexene-1-carboxylate synthase</fullName>
        <shortName evidence="6">SEPHCHC synthase</shortName>
        <ecNumber evidence="6">2.2.1.9</ecNumber>
    </recommendedName>
    <alternativeName>
        <fullName evidence="6">Menaquinone biosynthesis protein MenD</fullName>
    </alternativeName>
</protein>
<dbReference type="PANTHER" id="PTHR42916:SF1">
    <property type="entry name" value="PROTEIN PHYLLO, CHLOROPLASTIC"/>
    <property type="match status" value="1"/>
</dbReference>
<dbReference type="GO" id="GO:0009234">
    <property type="term" value="P:menaquinone biosynthetic process"/>
    <property type="evidence" value="ECO:0007669"/>
    <property type="project" value="UniProtKB-UniRule"/>
</dbReference>
<name>A0A1X6WQ31_9ENTE</name>
<evidence type="ECO:0000256" key="2">
    <source>
        <dbReference type="ARBA" id="ARBA00022723"/>
    </source>
</evidence>
<dbReference type="EC" id="2.2.1.9" evidence="6"/>
<dbReference type="GO" id="GO:0030976">
    <property type="term" value="F:thiamine pyrophosphate binding"/>
    <property type="evidence" value="ECO:0007669"/>
    <property type="project" value="UniProtKB-UniRule"/>
</dbReference>
<dbReference type="Proteomes" id="UP000195918">
    <property type="component" value="Unassembled WGS sequence"/>
</dbReference>
<evidence type="ECO:0000256" key="4">
    <source>
        <dbReference type="ARBA" id="ARBA00023052"/>
    </source>
</evidence>
<keyword evidence="11" id="KW-1185">Reference proteome</keyword>
<dbReference type="PANTHER" id="PTHR42916">
    <property type="entry name" value="2-SUCCINYL-5-ENOLPYRUVYL-6-HYDROXY-3-CYCLOHEXENE-1-CARBOXYLATE SYNTHASE"/>
    <property type="match status" value="1"/>
</dbReference>
<dbReference type="HAMAP" id="MF_01659">
    <property type="entry name" value="MenD"/>
    <property type="match status" value="1"/>
</dbReference>
<keyword evidence="4 6" id="KW-0786">Thiamine pyrophosphate</keyword>
<dbReference type="InterPro" id="IPR004433">
    <property type="entry name" value="MenaQ_synth_MenD"/>
</dbReference>
<organism evidence="10 11">
    <name type="scientific">Vagococcus fluvialis bH819</name>
    <dbReference type="NCBI Taxonomy" id="1255619"/>
    <lineage>
        <taxon>Bacteria</taxon>
        <taxon>Bacillati</taxon>
        <taxon>Bacillota</taxon>
        <taxon>Bacilli</taxon>
        <taxon>Lactobacillales</taxon>
        <taxon>Enterococcaceae</taxon>
        <taxon>Vagococcus</taxon>
    </lineage>
</organism>
<dbReference type="PIRSF" id="PIRSF004983">
    <property type="entry name" value="MenD"/>
    <property type="match status" value="1"/>
</dbReference>
<feature type="domain" description="Menaquinone biosynthesis protein MenD middle" evidence="9">
    <location>
        <begin position="208"/>
        <end position="393"/>
    </location>
</feature>
<dbReference type="CDD" id="cd07037">
    <property type="entry name" value="TPP_PYR_MenD"/>
    <property type="match status" value="1"/>
</dbReference>
<evidence type="ECO:0000256" key="6">
    <source>
        <dbReference type="HAMAP-Rule" id="MF_01659"/>
    </source>
</evidence>
<comment type="subunit">
    <text evidence="6">Homodimer.</text>
</comment>
<dbReference type="InterPro" id="IPR032264">
    <property type="entry name" value="MenD_middle"/>
</dbReference>
<dbReference type="Pfam" id="PF02776">
    <property type="entry name" value="TPP_enzyme_N"/>
    <property type="match status" value="1"/>
</dbReference>
<comment type="cofactor">
    <cofactor evidence="6">
        <name>thiamine diphosphate</name>
        <dbReference type="ChEBI" id="CHEBI:58937"/>
    </cofactor>
    <text evidence="6">Binds 1 thiamine pyrophosphate per subunit.</text>
</comment>
<accession>A0A1X6WQ31</accession>
<evidence type="ECO:0000313" key="11">
    <source>
        <dbReference type="Proteomes" id="UP000195918"/>
    </source>
</evidence>
<dbReference type="Pfam" id="PF16582">
    <property type="entry name" value="TPP_enzyme_M_2"/>
    <property type="match status" value="1"/>
</dbReference>
<reference evidence="11" key="1">
    <citation type="submission" date="2017-02" db="EMBL/GenBank/DDBJ databases">
        <authorList>
            <person name="Dridi B."/>
        </authorList>
    </citation>
    <scope>NUCLEOTIDE SEQUENCE [LARGE SCALE GENOMIC DNA]</scope>
    <source>
        <strain evidence="11">bH819</strain>
    </source>
</reference>
<keyword evidence="2 6" id="KW-0479">Metal-binding</keyword>
<dbReference type="Gene3D" id="3.40.50.1220">
    <property type="entry name" value="TPP-binding domain"/>
    <property type="match status" value="1"/>
</dbReference>
<dbReference type="UniPathway" id="UPA00079"/>
<dbReference type="GO" id="GO:0030145">
    <property type="term" value="F:manganese ion binding"/>
    <property type="evidence" value="ECO:0007669"/>
    <property type="project" value="UniProtKB-UniRule"/>
</dbReference>
<keyword evidence="3 6" id="KW-0460">Magnesium</keyword>